<feature type="domain" description="Helicase HerA central" evidence="1">
    <location>
        <begin position="243"/>
        <end position="446"/>
    </location>
</feature>
<comment type="caution">
    <text evidence="2">The sequence shown here is derived from an EMBL/GenBank/DDBJ whole genome shotgun (WGS) entry which is preliminary data.</text>
</comment>
<dbReference type="Gene3D" id="3.40.50.300">
    <property type="entry name" value="P-loop containing nucleotide triphosphate hydrolases"/>
    <property type="match status" value="1"/>
</dbReference>
<dbReference type="InterPro" id="IPR002789">
    <property type="entry name" value="HerA_central"/>
</dbReference>
<dbReference type="SUPFAM" id="SSF52540">
    <property type="entry name" value="P-loop containing nucleoside triphosphate hydrolases"/>
    <property type="match status" value="1"/>
</dbReference>
<dbReference type="Gene3D" id="1.10.8.730">
    <property type="match status" value="1"/>
</dbReference>
<proteinExistence type="predicted"/>
<dbReference type="EMBL" id="ADKX01000038">
    <property type="protein sequence ID" value="EFW04395.1"/>
    <property type="molecule type" value="Genomic_DNA"/>
</dbReference>
<dbReference type="AlphaFoldDB" id="E7GC47"/>
<name>E7GC47_9FIRM</name>
<accession>E7GC47</accession>
<sequence>MKFKEYKAKNAIVVNKLNYDTLNRITSYSFYSWHELYYIHANRYYTCLQLFDYPEESKIDFLSAFTTDKDIFVTIDAEHMSKLDFSTNFERIIKHNDEAIDDTKSLRTTKEKVREIKEINTFDHYLTKTNEEVKLITVRLYVSALTLEKLQNKIDEVITKLISRKMKAYIQTNDLESDVKSLTDISNPVKKMVASSTLADILLKSEISKVDEYGSLIGYTANGLYCPDLYSFRNNSYNYILIGGMGAGKSAFLKALEEGYSCLGNHTFHAFDIHGEYNEYAQKQQIPIVSIDDRNTVNVCQMFYTLNDDGMITNTDITSKIAVLVETFKTSANEDRKNVLDHFERECIRYFEDCVLGKNIHDLSNEDWFVLSDIQKRIDEKWKKGIYENEAKKDIYNLRLSFGNMLKKYGFIYNQKTNMAFDLTKSFIFDISFFDKVQDNKIKSAYVSLLIDYVSMAVRLNLEKNNAKMKEMGVYPYQLQRPYYTYGLRVDELLEYAEDTGFLLKLINLLKYMRKAYAGLGVVIHTYDETRKKVSAGVNEQSYLGQIFSLCTNKFVGMTDGASLNDLPNIVKGMNATDVEIVSTFKKGQHGERKFLVIDDQREKYYITSIVNNFQKQYFGGGA</sequence>
<organism evidence="2 3">
    <name type="scientific">Coprobacillus cateniformis</name>
    <dbReference type="NCBI Taxonomy" id="100884"/>
    <lineage>
        <taxon>Bacteria</taxon>
        <taxon>Bacillati</taxon>
        <taxon>Bacillota</taxon>
        <taxon>Erysipelotrichia</taxon>
        <taxon>Erysipelotrichales</taxon>
        <taxon>Coprobacillaceae</taxon>
        <taxon>Coprobacillus</taxon>
    </lineage>
</organism>
<dbReference type="InterPro" id="IPR027417">
    <property type="entry name" value="P-loop_NTPase"/>
</dbReference>
<evidence type="ECO:0000313" key="2">
    <source>
        <dbReference type="EMBL" id="EFW04395.1"/>
    </source>
</evidence>
<dbReference type="HOGENOM" id="CLU_438517_0_0_9"/>
<dbReference type="eggNOG" id="COG3451">
    <property type="taxonomic scope" value="Bacteria"/>
</dbReference>
<evidence type="ECO:0000313" key="3">
    <source>
        <dbReference type="Proteomes" id="UP000003157"/>
    </source>
</evidence>
<dbReference type="Proteomes" id="UP000003157">
    <property type="component" value="Unassembled WGS sequence"/>
</dbReference>
<protein>
    <recommendedName>
        <fullName evidence="1">Helicase HerA central domain-containing protein</fullName>
    </recommendedName>
</protein>
<dbReference type="STRING" id="100884.GCA_000269565_03877"/>
<keyword evidence="3" id="KW-1185">Reference proteome</keyword>
<evidence type="ECO:0000259" key="1">
    <source>
        <dbReference type="Pfam" id="PF01935"/>
    </source>
</evidence>
<reference evidence="2 3" key="1">
    <citation type="submission" date="2010-12" db="EMBL/GenBank/DDBJ databases">
        <title>The Genome Sequence of Coprobacillus sp. strain 29_1.</title>
        <authorList>
            <consortium name="The Broad Institute Genome Sequencing Platform"/>
            <person name="Earl A."/>
            <person name="Ward D."/>
            <person name="Feldgarden M."/>
            <person name="Gevers D."/>
            <person name="Daigneault M."/>
            <person name="Sibley C.D."/>
            <person name="White A."/>
            <person name="Strauss J."/>
            <person name="Allen-Vercoe E."/>
            <person name="Young S.K."/>
            <person name="Zeng Q."/>
            <person name="Gargeya S."/>
            <person name="Fitzgerald M."/>
            <person name="Haas B."/>
            <person name="Abouelleil A."/>
            <person name="Alvarado L."/>
            <person name="Arachchi H.M."/>
            <person name="Berlin A."/>
            <person name="Brown A."/>
            <person name="Chapman S.B."/>
            <person name="Chen Z."/>
            <person name="Dunbar C."/>
            <person name="Freedman E."/>
            <person name="Gearin G."/>
            <person name="Gellesch M."/>
            <person name="Goldberg J."/>
            <person name="Griggs A."/>
            <person name="Gujja S."/>
            <person name="Heilman E."/>
            <person name="Heiman D."/>
            <person name="Howarth C."/>
            <person name="Larson L."/>
            <person name="Lui A."/>
            <person name="MacDonald P.J.P."/>
            <person name="Mehta T."/>
            <person name="Montmayeur A."/>
            <person name="Murphy C."/>
            <person name="Neiman D."/>
            <person name="Pearson M."/>
            <person name="Priest M."/>
            <person name="Roberts A."/>
            <person name="Saif S."/>
            <person name="Shea T."/>
            <person name="Shenoy N."/>
            <person name="Sisk P."/>
            <person name="Stolte C."/>
            <person name="Sykes S."/>
            <person name="White J."/>
            <person name="Yandava C."/>
            <person name="Nusbaum C."/>
            <person name="Birren B."/>
        </authorList>
    </citation>
    <scope>NUCLEOTIDE SEQUENCE [LARGE SCALE GENOMIC DNA]</scope>
    <source>
        <strain evidence="2 3">29_1</strain>
    </source>
</reference>
<dbReference type="Pfam" id="PF01935">
    <property type="entry name" value="DUF87"/>
    <property type="match status" value="1"/>
</dbReference>
<gene>
    <name evidence="2" type="ORF">HMPREF9488_02338</name>
</gene>